<proteinExistence type="predicted"/>
<evidence type="ECO:0000313" key="1">
    <source>
        <dbReference type="EMBL" id="CAI9947620.1"/>
    </source>
</evidence>
<dbReference type="Proteomes" id="UP001642409">
    <property type="component" value="Unassembled WGS sequence"/>
</dbReference>
<name>A0AA86U8M8_9EUKA</name>
<reference evidence="2 3" key="2">
    <citation type="submission" date="2024-07" db="EMBL/GenBank/DDBJ databases">
        <authorList>
            <person name="Akdeniz Z."/>
        </authorList>
    </citation>
    <scope>NUCLEOTIDE SEQUENCE [LARGE SCALE GENOMIC DNA]</scope>
</reference>
<evidence type="ECO:0000313" key="3">
    <source>
        <dbReference type="Proteomes" id="UP001642409"/>
    </source>
</evidence>
<comment type="caution">
    <text evidence="1">The sequence shown here is derived from an EMBL/GenBank/DDBJ whole genome shotgun (WGS) entry which is preliminary data.</text>
</comment>
<protein>
    <submittedName>
        <fullName evidence="2">Hypothetical_protein</fullName>
    </submittedName>
</protein>
<dbReference type="EMBL" id="CATOUU010000778">
    <property type="protein sequence ID" value="CAI9947620.1"/>
    <property type="molecule type" value="Genomic_DNA"/>
</dbReference>
<sequence length="169" mass="19878">MHYGNAIVNANGLRALQKLNHLELDLNLYQISFMSTSIIITLIRLLLPVSLLCTNTFISVSGVLQKLFSIFLSFKPHGLRKRILDAKHKYYIIIDSETSSEYLHNIMHTQVVTYSKINSPLYEIDDRHEYFENNQYERIQFQFLVPQIREQRILTLNFITNINITQLIF</sequence>
<dbReference type="EMBL" id="CAXDID020000337">
    <property type="protein sequence ID" value="CAL6078899.1"/>
    <property type="molecule type" value="Genomic_DNA"/>
</dbReference>
<organism evidence="1">
    <name type="scientific">Hexamita inflata</name>
    <dbReference type="NCBI Taxonomy" id="28002"/>
    <lineage>
        <taxon>Eukaryota</taxon>
        <taxon>Metamonada</taxon>
        <taxon>Diplomonadida</taxon>
        <taxon>Hexamitidae</taxon>
        <taxon>Hexamitinae</taxon>
        <taxon>Hexamita</taxon>
    </lineage>
</organism>
<evidence type="ECO:0000313" key="2">
    <source>
        <dbReference type="EMBL" id="CAL6078899.1"/>
    </source>
</evidence>
<keyword evidence="3" id="KW-1185">Reference proteome</keyword>
<dbReference type="AlphaFoldDB" id="A0AA86U8M8"/>
<reference evidence="1" key="1">
    <citation type="submission" date="2023-06" db="EMBL/GenBank/DDBJ databases">
        <authorList>
            <person name="Kurt Z."/>
        </authorList>
    </citation>
    <scope>NUCLEOTIDE SEQUENCE</scope>
</reference>
<accession>A0AA86U8M8</accession>
<gene>
    <name evidence="1" type="ORF">HINF_LOCUS35265</name>
    <name evidence="2" type="ORF">HINF_LOCUS59125</name>
</gene>